<dbReference type="Pfam" id="PF10069">
    <property type="entry name" value="DICT"/>
    <property type="match status" value="1"/>
</dbReference>
<reference evidence="2 3" key="1">
    <citation type="submission" date="2018-04" db="EMBL/GenBank/DDBJ databases">
        <title>Halococcoides cellulosivorans gen. nov., sp. nov., an extremely halophilic cellulose-utilizing haloarchaeon from hypersaline lakes.</title>
        <authorList>
            <person name="Sorokin D.Y."/>
            <person name="Toshchakov S.V."/>
            <person name="Samarov N.I."/>
            <person name="Korzhenkov A."/>
            <person name="Kublanov I.V."/>
        </authorList>
    </citation>
    <scope>NUCLEOTIDE SEQUENCE [LARGE SCALE GENOMIC DNA]</scope>
    <source>
        <strain evidence="2 3">HArcel1</strain>
    </source>
</reference>
<dbReference type="KEGG" id="harc:HARCEL1_10070"/>
<protein>
    <submittedName>
        <fullName evidence="2">Histidine kinase</fullName>
    </submittedName>
</protein>
<gene>
    <name evidence="2" type="ORF">HARCEL1_10070</name>
</gene>
<dbReference type="EMBL" id="CP028858">
    <property type="protein sequence ID" value="AWB28029.1"/>
    <property type="molecule type" value="Genomic_DNA"/>
</dbReference>
<accession>A0A2R4X2I5</accession>
<organism evidence="2 3">
    <name type="scientific">Halococcoides cellulosivorans</name>
    <dbReference type="NCBI Taxonomy" id="1679096"/>
    <lineage>
        <taxon>Archaea</taxon>
        <taxon>Methanobacteriati</taxon>
        <taxon>Methanobacteriota</taxon>
        <taxon>Stenosarchaea group</taxon>
        <taxon>Halobacteria</taxon>
        <taxon>Halobacteriales</taxon>
        <taxon>Haloarculaceae</taxon>
        <taxon>Halococcoides</taxon>
    </lineage>
</organism>
<evidence type="ECO:0000259" key="1">
    <source>
        <dbReference type="Pfam" id="PF10069"/>
    </source>
</evidence>
<sequence>MSLRLIVEAIESLEKDLTLFNLPPASRIAERLERFFETQNVRIRTAQTASGRPEEIAVLSRPEAVIALVEVDRLRELVDEGPPDSDLGIRDGAFEPFLTPLKETSFTAYDKRQMLATTREIEDRARRVGSGTIHTGFQRSSLMALQAPIYRDLADRGLTVHTYGVPDGAIPHIGQGTVHTPETDEIAQTWFVAFDGGTEPTQATALVAEERKEGQYYGVWTYDPAIVGQIVTHLEETYVVDSDPPTHAPS</sequence>
<dbReference type="Proteomes" id="UP000244727">
    <property type="component" value="Chromosome"/>
</dbReference>
<keyword evidence="3" id="KW-1185">Reference proteome</keyword>
<proteinExistence type="predicted"/>
<dbReference type="PIRSF" id="PIRSF030471">
    <property type="entry name" value="STR_Vng0742h_prd"/>
    <property type="match status" value="1"/>
</dbReference>
<feature type="domain" description="DICT" evidence="1">
    <location>
        <begin position="103"/>
        <end position="210"/>
    </location>
</feature>
<dbReference type="RefSeq" id="WP_108383076.1">
    <property type="nucleotide sequence ID" value="NZ_CP028858.1"/>
</dbReference>
<dbReference type="InterPro" id="IPR016954">
    <property type="entry name" value="Uncharacterised_Vng0742h"/>
</dbReference>
<keyword evidence="2" id="KW-0808">Transferase</keyword>
<evidence type="ECO:0000313" key="3">
    <source>
        <dbReference type="Proteomes" id="UP000244727"/>
    </source>
</evidence>
<dbReference type="GeneID" id="36512855"/>
<name>A0A2R4X2I5_9EURY</name>
<dbReference type="GO" id="GO:0016301">
    <property type="term" value="F:kinase activity"/>
    <property type="evidence" value="ECO:0007669"/>
    <property type="project" value="UniProtKB-KW"/>
</dbReference>
<evidence type="ECO:0000313" key="2">
    <source>
        <dbReference type="EMBL" id="AWB28029.1"/>
    </source>
</evidence>
<keyword evidence="2" id="KW-0418">Kinase</keyword>
<dbReference type="InterPro" id="IPR019278">
    <property type="entry name" value="DICT_dom"/>
</dbReference>
<dbReference type="AlphaFoldDB" id="A0A2R4X2I5"/>